<dbReference type="PANTHER" id="PTHR20836:SF8">
    <property type="entry name" value="4-HYDROXY-TETRAHYDRODIPICOLINATE REDUCTASE"/>
    <property type="match status" value="1"/>
</dbReference>
<dbReference type="EMBL" id="QGKW02001911">
    <property type="protein sequence ID" value="KAF2567134.1"/>
    <property type="molecule type" value="Genomic_DNA"/>
</dbReference>
<sequence length="156" mass="16422">MATTNWLMASPTPSVFLHPSVNPRLAFASIKNQTLVKTRVSFLTNAKRRLPVVLSMTATEEGAVKSVLPGNGISIMVNGCTGKMGKAVIKAADTAGVNIVPTSFGSASEAGQTVEVCGKEITVHGPTEREEVLSSVFEKHPELIVVDYTIPTAVNG</sequence>
<dbReference type="GO" id="GO:0019877">
    <property type="term" value="P:diaminopimelate biosynthetic process"/>
    <property type="evidence" value="ECO:0007669"/>
    <property type="project" value="TreeGrafter"/>
</dbReference>
<dbReference type="GO" id="GO:0008839">
    <property type="term" value="F:4-hydroxy-tetrahydrodipicolinate reductase"/>
    <property type="evidence" value="ECO:0007669"/>
    <property type="project" value="InterPro"/>
</dbReference>
<keyword evidence="2" id="KW-0560">Oxidoreductase</keyword>
<evidence type="ECO:0000256" key="1">
    <source>
        <dbReference type="ARBA" id="ARBA00022857"/>
    </source>
</evidence>
<comment type="caution">
    <text evidence="4">The sequence shown here is derived from an EMBL/GenBank/DDBJ whole genome shotgun (WGS) entry which is preliminary data.</text>
</comment>
<reference evidence="4" key="1">
    <citation type="submission" date="2019-12" db="EMBL/GenBank/DDBJ databases">
        <title>Genome sequencing and annotation of Brassica cretica.</title>
        <authorList>
            <person name="Studholme D.J."/>
            <person name="Sarris P.F."/>
        </authorList>
    </citation>
    <scope>NUCLEOTIDE SEQUENCE</scope>
    <source>
        <strain evidence="4">PFS-001/15</strain>
        <tissue evidence="4">Leaf</tissue>
    </source>
</reference>
<organism evidence="4 5">
    <name type="scientific">Brassica cretica</name>
    <name type="common">Mustard</name>
    <dbReference type="NCBI Taxonomy" id="69181"/>
    <lineage>
        <taxon>Eukaryota</taxon>
        <taxon>Viridiplantae</taxon>
        <taxon>Streptophyta</taxon>
        <taxon>Embryophyta</taxon>
        <taxon>Tracheophyta</taxon>
        <taxon>Spermatophyta</taxon>
        <taxon>Magnoliopsida</taxon>
        <taxon>eudicotyledons</taxon>
        <taxon>Gunneridae</taxon>
        <taxon>Pentapetalae</taxon>
        <taxon>rosids</taxon>
        <taxon>malvids</taxon>
        <taxon>Brassicales</taxon>
        <taxon>Brassicaceae</taxon>
        <taxon>Brassiceae</taxon>
        <taxon>Brassica</taxon>
    </lineage>
</organism>
<dbReference type="GO" id="GO:0009089">
    <property type="term" value="P:lysine biosynthetic process via diaminopimelate"/>
    <property type="evidence" value="ECO:0007669"/>
    <property type="project" value="InterPro"/>
</dbReference>
<keyword evidence="1" id="KW-0521">NADP</keyword>
<name>A0A8S9IBS2_BRACR</name>
<evidence type="ECO:0000313" key="5">
    <source>
        <dbReference type="Proteomes" id="UP000712281"/>
    </source>
</evidence>
<accession>A0A8S9IBS2</accession>
<dbReference type="AlphaFoldDB" id="A0A8S9IBS2"/>
<proteinExistence type="predicted"/>
<dbReference type="Pfam" id="PF01113">
    <property type="entry name" value="DapB_N"/>
    <property type="match status" value="1"/>
</dbReference>
<protein>
    <recommendedName>
        <fullName evidence="3">Dihydrodipicolinate reductase N-terminal domain-containing protein</fullName>
    </recommendedName>
</protein>
<evidence type="ECO:0000313" key="4">
    <source>
        <dbReference type="EMBL" id="KAF2567134.1"/>
    </source>
</evidence>
<dbReference type="GO" id="GO:0009570">
    <property type="term" value="C:chloroplast stroma"/>
    <property type="evidence" value="ECO:0007669"/>
    <property type="project" value="TreeGrafter"/>
</dbReference>
<evidence type="ECO:0000259" key="3">
    <source>
        <dbReference type="Pfam" id="PF01113"/>
    </source>
</evidence>
<gene>
    <name evidence="4" type="ORF">F2Q68_00028378</name>
</gene>
<evidence type="ECO:0000256" key="2">
    <source>
        <dbReference type="ARBA" id="ARBA00023002"/>
    </source>
</evidence>
<dbReference type="InterPro" id="IPR023940">
    <property type="entry name" value="DHDPR_bac"/>
</dbReference>
<dbReference type="InterPro" id="IPR000846">
    <property type="entry name" value="DapB_N"/>
</dbReference>
<feature type="domain" description="Dihydrodipicolinate reductase N-terminal" evidence="3">
    <location>
        <begin position="73"/>
        <end position="154"/>
    </location>
</feature>
<dbReference type="Gene3D" id="3.40.50.720">
    <property type="entry name" value="NAD(P)-binding Rossmann-like Domain"/>
    <property type="match status" value="1"/>
</dbReference>
<dbReference type="Proteomes" id="UP000712281">
    <property type="component" value="Unassembled WGS sequence"/>
</dbReference>
<dbReference type="PANTHER" id="PTHR20836">
    <property type="entry name" value="DIHYDRODIPICOLINATE REDUCTASE"/>
    <property type="match status" value="1"/>
</dbReference>
<dbReference type="InterPro" id="IPR036291">
    <property type="entry name" value="NAD(P)-bd_dom_sf"/>
</dbReference>
<dbReference type="SUPFAM" id="SSF51735">
    <property type="entry name" value="NAD(P)-binding Rossmann-fold domains"/>
    <property type="match status" value="1"/>
</dbReference>